<feature type="domain" description="Hflx-type G" evidence="6">
    <location>
        <begin position="339"/>
        <end position="505"/>
    </location>
</feature>
<organism evidence="7 8">
    <name type="scientific">Coffea arabica</name>
    <name type="common">Arabian coffee</name>
    <dbReference type="NCBI Taxonomy" id="13443"/>
    <lineage>
        <taxon>Eukaryota</taxon>
        <taxon>Viridiplantae</taxon>
        <taxon>Streptophyta</taxon>
        <taxon>Embryophyta</taxon>
        <taxon>Tracheophyta</taxon>
        <taxon>Spermatophyta</taxon>
        <taxon>Magnoliopsida</taxon>
        <taxon>eudicotyledons</taxon>
        <taxon>Gunneridae</taxon>
        <taxon>Pentapetalae</taxon>
        <taxon>asterids</taxon>
        <taxon>lamiids</taxon>
        <taxon>Gentianales</taxon>
        <taxon>Rubiaceae</taxon>
        <taxon>Ixoroideae</taxon>
        <taxon>Gardenieae complex</taxon>
        <taxon>Bertiereae - Coffeeae clade</taxon>
        <taxon>Coffeeae</taxon>
        <taxon>Coffea</taxon>
    </lineage>
</organism>
<feature type="compositionally biased region" description="Basic and acidic residues" evidence="5">
    <location>
        <begin position="118"/>
        <end position="130"/>
    </location>
</feature>
<accession>A0ABM4W0W3</accession>
<dbReference type="RefSeq" id="XP_071925429.1">
    <property type="nucleotide sequence ID" value="XM_072069328.1"/>
</dbReference>
<reference evidence="8" key="1">
    <citation type="submission" date="2025-08" db="UniProtKB">
        <authorList>
            <consortium name="RefSeq"/>
        </authorList>
    </citation>
    <scope>IDENTIFICATION</scope>
    <source>
        <tissue evidence="8">Leaves</tissue>
    </source>
</reference>
<dbReference type="InterPro" id="IPR016496">
    <property type="entry name" value="GTPase_HflX"/>
</dbReference>
<dbReference type="HAMAP" id="MF_00900">
    <property type="entry name" value="GTPase_HflX"/>
    <property type="match status" value="1"/>
</dbReference>
<dbReference type="InterPro" id="IPR006073">
    <property type="entry name" value="GTP-bd"/>
</dbReference>
<dbReference type="InterPro" id="IPR030394">
    <property type="entry name" value="G_HFLX_dom"/>
</dbReference>
<dbReference type="CDD" id="cd01878">
    <property type="entry name" value="HflX"/>
    <property type="match status" value="1"/>
</dbReference>
<dbReference type="InterPro" id="IPR005225">
    <property type="entry name" value="Small_GTP-bd"/>
</dbReference>
<evidence type="ECO:0000259" key="6">
    <source>
        <dbReference type="PROSITE" id="PS51705"/>
    </source>
</evidence>
<sequence length="562" mass="63005">MSLCFCSISKPSIPTSEPAFRWLIPKHTRYLQFTTLPSHFLNYHNSTRQQKHNHSVRAVQEEGTGILPPPDDTVSLPNYPAVVEDTTHQEIKEAILDDGVAATVLEEEVPNTRPRKKQLADKEERESDDDNRFTLRNGKEVLEEKAYLVGVACKGDKEDSFGIEESLKELAQLADTAGLLVVGSTHQKLSKLNPRTYIGSGKVAEIKTTIQAFGVETVIFDDELSPGQLRNLEKVFGGDVRVCDRTALILDIFNQRAATREAALQVSLAQMEYQLPRLTRMWTHLERQAGGKVKGMGEKQIEVDKRILRTQIGVLKKELESVRKHRKQYRTRRISVPVPVVSLVGYTNAGKSTLLNQLTGANVLAENRLFATLDPTTRRVQMKNGKEFLLTDTVGFIQKLPTTLVAAFRATLEEISESSLLVHVVDISHPLAEQQIEAVEKVLSELDATSIPKLMVWNKVDKAEHPEKTKLEAKRGEDVVCISALTGEGLDDFCNMVQEKLKNTMVWVEALIPFDKGELLSTIHRVGMVEKTEYIDKGTVVKAHVPLRFARLLTPMRQMCVS</sequence>
<gene>
    <name evidence="8" type="primary">LOC113714958</name>
</gene>
<dbReference type="GeneID" id="113714958"/>
<dbReference type="Gene3D" id="3.40.50.11060">
    <property type="entry name" value="GTPase HflX, N-terminal domain"/>
    <property type="match status" value="1"/>
</dbReference>
<dbReference type="Proteomes" id="UP001652660">
    <property type="component" value="Chromosome 10c"/>
</dbReference>
<dbReference type="InterPro" id="IPR042108">
    <property type="entry name" value="GTPase_HflX_N_sf"/>
</dbReference>
<dbReference type="InterPro" id="IPR027417">
    <property type="entry name" value="P-loop_NTPase"/>
</dbReference>
<dbReference type="Pfam" id="PF01926">
    <property type="entry name" value="MMR_HSR1"/>
    <property type="match status" value="1"/>
</dbReference>
<name>A0ABM4W0W3_COFAR</name>
<dbReference type="NCBIfam" id="TIGR00231">
    <property type="entry name" value="small_GTP"/>
    <property type="match status" value="1"/>
</dbReference>
<evidence type="ECO:0000256" key="5">
    <source>
        <dbReference type="SAM" id="MobiDB-lite"/>
    </source>
</evidence>
<keyword evidence="7" id="KW-1185">Reference proteome</keyword>
<dbReference type="Gene3D" id="6.10.250.2860">
    <property type="match status" value="1"/>
</dbReference>
<proteinExistence type="inferred from homology"/>
<dbReference type="NCBIfam" id="TIGR03156">
    <property type="entry name" value="GTP_HflX"/>
    <property type="match status" value="1"/>
</dbReference>
<evidence type="ECO:0000313" key="8">
    <source>
        <dbReference type="RefSeq" id="XP_071925429.1"/>
    </source>
</evidence>
<evidence type="ECO:0000256" key="3">
    <source>
        <dbReference type="ARBA" id="ARBA00022842"/>
    </source>
</evidence>
<keyword evidence="1" id="KW-0479">Metal-binding</keyword>
<feature type="region of interest" description="Disordered" evidence="5">
    <location>
        <begin position="108"/>
        <end position="130"/>
    </location>
</feature>
<keyword evidence="3" id="KW-0460">Magnesium</keyword>
<dbReference type="Gene3D" id="3.40.50.300">
    <property type="entry name" value="P-loop containing nucleotide triphosphate hydrolases"/>
    <property type="match status" value="1"/>
</dbReference>
<dbReference type="PROSITE" id="PS51705">
    <property type="entry name" value="G_HFLX"/>
    <property type="match status" value="1"/>
</dbReference>
<evidence type="ECO:0000256" key="2">
    <source>
        <dbReference type="ARBA" id="ARBA00022741"/>
    </source>
</evidence>
<dbReference type="PRINTS" id="PR00326">
    <property type="entry name" value="GTP1OBG"/>
</dbReference>
<evidence type="ECO:0000256" key="4">
    <source>
        <dbReference type="ARBA" id="ARBA00023134"/>
    </source>
</evidence>
<evidence type="ECO:0000256" key="1">
    <source>
        <dbReference type="ARBA" id="ARBA00022723"/>
    </source>
</evidence>
<dbReference type="InterPro" id="IPR045498">
    <property type="entry name" value="HflX_C"/>
</dbReference>
<dbReference type="PANTHER" id="PTHR10229:SF0">
    <property type="entry name" value="GTP-BINDING PROTEIN 6-RELATED"/>
    <property type="match status" value="1"/>
</dbReference>
<dbReference type="PANTHER" id="PTHR10229">
    <property type="entry name" value="GTP-BINDING PROTEIN HFLX"/>
    <property type="match status" value="1"/>
</dbReference>
<keyword evidence="2" id="KW-0547">Nucleotide-binding</keyword>
<evidence type="ECO:0000313" key="7">
    <source>
        <dbReference type="Proteomes" id="UP001652660"/>
    </source>
</evidence>
<dbReference type="Pfam" id="PF19275">
    <property type="entry name" value="HflX_C"/>
    <property type="match status" value="1"/>
</dbReference>
<keyword evidence="4" id="KW-0342">GTP-binding</keyword>
<protein>
    <recommendedName>
        <fullName evidence="6">Hflx-type G domain-containing protein</fullName>
    </recommendedName>
</protein>
<dbReference type="Pfam" id="PF13167">
    <property type="entry name" value="GTP-bdg_N"/>
    <property type="match status" value="1"/>
</dbReference>
<dbReference type="InterPro" id="IPR032305">
    <property type="entry name" value="GTP-bd_M"/>
</dbReference>
<dbReference type="InterPro" id="IPR025121">
    <property type="entry name" value="GTPase_HflX_N"/>
</dbReference>
<dbReference type="SUPFAM" id="SSF52540">
    <property type="entry name" value="P-loop containing nucleoside triphosphate hydrolases"/>
    <property type="match status" value="1"/>
</dbReference>
<dbReference type="Pfam" id="PF16360">
    <property type="entry name" value="GTP-bdg_M"/>
    <property type="match status" value="1"/>
</dbReference>